<evidence type="ECO:0000313" key="3">
    <source>
        <dbReference type="EMBL" id="GIJ62413.1"/>
    </source>
</evidence>
<feature type="transmembrane region" description="Helical" evidence="1">
    <location>
        <begin position="69"/>
        <end position="91"/>
    </location>
</feature>
<dbReference type="Proteomes" id="UP000612585">
    <property type="component" value="Unassembled WGS sequence"/>
</dbReference>
<feature type="transmembrane region" description="Helical" evidence="1">
    <location>
        <begin position="216"/>
        <end position="239"/>
    </location>
</feature>
<accession>A0A8J4E5S9</accession>
<proteinExistence type="predicted"/>
<name>A0A8J4E5S9_9ACTN</name>
<reference evidence="3" key="1">
    <citation type="submission" date="2021-01" db="EMBL/GenBank/DDBJ databases">
        <title>Whole genome shotgun sequence of Virgisporangium aurantiacum NBRC 16421.</title>
        <authorList>
            <person name="Komaki H."/>
            <person name="Tamura T."/>
        </authorList>
    </citation>
    <scope>NUCLEOTIDE SEQUENCE</scope>
    <source>
        <strain evidence="3">NBRC 16421</strain>
    </source>
</reference>
<dbReference type="NCBIfam" id="NF042915">
    <property type="entry name" value="MAB_1171c_fam"/>
    <property type="match status" value="1"/>
</dbReference>
<evidence type="ECO:0000259" key="2">
    <source>
        <dbReference type="Pfam" id="PF20182"/>
    </source>
</evidence>
<feature type="domain" description="DUF6545" evidence="2">
    <location>
        <begin position="244"/>
        <end position="369"/>
    </location>
</feature>
<keyword evidence="1" id="KW-0812">Transmembrane</keyword>
<organism evidence="3 4">
    <name type="scientific">Virgisporangium aurantiacum</name>
    <dbReference type="NCBI Taxonomy" id="175570"/>
    <lineage>
        <taxon>Bacteria</taxon>
        <taxon>Bacillati</taxon>
        <taxon>Actinomycetota</taxon>
        <taxon>Actinomycetes</taxon>
        <taxon>Micromonosporales</taxon>
        <taxon>Micromonosporaceae</taxon>
        <taxon>Virgisporangium</taxon>
    </lineage>
</organism>
<feature type="transmembrane region" description="Helical" evidence="1">
    <location>
        <begin position="141"/>
        <end position="159"/>
    </location>
</feature>
<evidence type="ECO:0000313" key="4">
    <source>
        <dbReference type="Proteomes" id="UP000612585"/>
    </source>
</evidence>
<protein>
    <recommendedName>
        <fullName evidence="2">DUF6545 domain-containing protein</fullName>
    </recommendedName>
</protein>
<comment type="caution">
    <text evidence="3">The sequence shown here is derived from an EMBL/GenBank/DDBJ whole genome shotgun (WGS) entry which is preliminary data.</text>
</comment>
<dbReference type="Pfam" id="PF20182">
    <property type="entry name" value="DUF6545"/>
    <property type="match status" value="1"/>
</dbReference>
<evidence type="ECO:0000256" key="1">
    <source>
        <dbReference type="SAM" id="Phobius"/>
    </source>
</evidence>
<gene>
    <name evidence="3" type="ORF">Vau01_099290</name>
</gene>
<dbReference type="EMBL" id="BOPG01000077">
    <property type="protein sequence ID" value="GIJ62413.1"/>
    <property type="molecule type" value="Genomic_DNA"/>
</dbReference>
<feature type="transmembrane region" description="Helical" evidence="1">
    <location>
        <begin position="180"/>
        <end position="204"/>
    </location>
</feature>
<keyword evidence="1" id="KW-0472">Membrane</keyword>
<feature type="transmembrane region" description="Helical" evidence="1">
    <location>
        <begin position="103"/>
        <end position="121"/>
    </location>
</feature>
<feature type="transmembrane region" description="Helical" evidence="1">
    <location>
        <begin position="36"/>
        <end position="57"/>
    </location>
</feature>
<sequence>MSGPSYAICAITSFVGLIFTLYINRGRWTPGRAGTAAAFAFVGIGMTLSVPAIGAAVDRATGLNELWRLIAHLCVMGLVACAETQLVMLAFPPEQARRRISMRIWMSIAAAATLTALYALANLHPGPVTFNVEDARIPAVSAYLLVYLAAFVWYTVDIVRLAWRFARATPRPWSRRGLRLAAIGAGFGFLYCVDKAAFIVGYWIGFRPAGEKTISAVLILFSCVFCAAGFTLPAWGPAIDVARRWAGRRRSYRQLYPLWRDLIQASPDLVLDSRLDHGRAPLRGVDFALTRRVVEICDARLALRPWISAHAITVTGEPARDEAVRIAAGVDARRRDRMADDPDTAPITDPPGGYDGQVAWLVAVAGVYRRLSRDRALVGTRVTTPVTREAP</sequence>
<keyword evidence="4" id="KW-1185">Reference proteome</keyword>
<dbReference type="RefSeq" id="WP_204008032.1">
    <property type="nucleotide sequence ID" value="NZ_BOPG01000077.1"/>
</dbReference>
<dbReference type="InterPro" id="IPR050039">
    <property type="entry name" value="MAB_1171c-like"/>
</dbReference>
<feature type="transmembrane region" description="Helical" evidence="1">
    <location>
        <begin position="6"/>
        <end position="24"/>
    </location>
</feature>
<dbReference type="InterPro" id="IPR046675">
    <property type="entry name" value="DUF6545"/>
</dbReference>
<dbReference type="AlphaFoldDB" id="A0A8J4E5S9"/>
<keyword evidence="1" id="KW-1133">Transmembrane helix</keyword>